<name>A0A2P5D4C0_PARAD</name>
<comment type="caution">
    <text evidence="1">The sequence shown here is derived from an EMBL/GenBank/DDBJ whole genome shotgun (WGS) entry which is preliminary data.</text>
</comment>
<keyword evidence="2" id="KW-1185">Reference proteome</keyword>
<dbReference type="Proteomes" id="UP000237105">
    <property type="component" value="Unassembled WGS sequence"/>
</dbReference>
<protein>
    <submittedName>
        <fullName evidence="1">Uncharacterized protein</fullName>
    </submittedName>
</protein>
<sequence>MPCNPEWWTHLRRLLPKWIVRKLPTTAAIKI</sequence>
<organism evidence="1 2">
    <name type="scientific">Parasponia andersonii</name>
    <name type="common">Sponia andersonii</name>
    <dbReference type="NCBI Taxonomy" id="3476"/>
    <lineage>
        <taxon>Eukaryota</taxon>
        <taxon>Viridiplantae</taxon>
        <taxon>Streptophyta</taxon>
        <taxon>Embryophyta</taxon>
        <taxon>Tracheophyta</taxon>
        <taxon>Spermatophyta</taxon>
        <taxon>Magnoliopsida</taxon>
        <taxon>eudicotyledons</taxon>
        <taxon>Gunneridae</taxon>
        <taxon>Pentapetalae</taxon>
        <taxon>rosids</taxon>
        <taxon>fabids</taxon>
        <taxon>Rosales</taxon>
        <taxon>Cannabaceae</taxon>
        <taxon>Parasponia</taxon>
    </lineage>
</organism>
<accession>A0A2P5D4C0</accession>
<dbReference type="AlphaFoldDB" id="A0A2P5D4C0"/>
<gene>
    <name evidence="1" type="ORF">PanWU01x14_098990</name>
</gene>
<dbReference type="EMBL" id="JXTB01000066">
    <property type="protein sequence ID" value="PON68095.1"/>
    <property type="molecule type" value="Genomic_DNA"/>
</dbReference>
<proteinExistence type="predicted"/>
<evidence type="ECO:0000313" key="2">
    <source>
        <dbReference type="Proteomes" id="UP000237105"/>
    </source>
</evidence>
<evidence type="ECO:0000313" key="1">
    <source>
        <dbReference type="EMBL" id="PON68095.1"/>
    </source>
</evidence>
<reference evidence="2" key="1">
    <citation type="submission" date="2016-06" db="EMBL/GenBank/DDBJ databases">
        <title>Parallel loss of symbiosis genes in relatives of nitrogen-fixing non-legume Parasponia.</title>
        <authorList>
            <person name="Van Velzen R."/>
            <person name="Holmer R."/>
            <person name="Bu F."/>
            <person name="Rutten L."/>
            <person name="Van Zeijl A."/>
            <person name="Liu W."/>
            <person name="Santuari L."/>
            <person name="Cao Q."/>
            <person name="Sharma T."/>
            <person name="Shen D."/>
            <person name="Roswanjaya Y."/>
            <person name="Wardhani T."/>
            <person name="Kalhor M.S."/>
            <person name="Jansen J."/>
            <person name="Van den Hoogen J."/>
            <person name="Gungor B."/>
            <person name="Hartog M."/>
            <person name="Hontelez J."/>
            <person name="Verver J."/>
            <person name="Yang W.-C."/>
            <person name="Schijlen E."/>
            <person name="Repin R."/>
            <person name="Schilthuizen M."/>
            <person name="Schranz E."/>
            <person name="Heidstra R."/>
            <person name="Miyata K."/>
            <person name="Fedorova E."/>
            <person name="Kohlen W."/>
            <person name="Bisseling T."/>
            <person name="Smit S."/>
            <person name="Geurts R."/>
        </authorList>
    </citation>
    <scope>NUCLEOTIDE SEQUENCE [LARGE SCALE GENOMIC DNA]</scope>
    <source>
        <strain evidence="2">cv. WU1-14</strain>
    </source>
</reference>